<reference evidence="3" key="1">
    <citation type="submission" date="2022-10" db="EMBL/GenBank/DDBJ databases">
        <title>Genome assembly of Pristionchus species.</title>
        <authorList>
            <person name="Yoshida K."/>
            <person name="Sommer R.J."/>
        </authorList>
    </citation>
    <scope>NUCLEOTIDE SEQUENCE [LARGE SCALE GENOMIC DNA]</scope>
    <source>
        <strain evidence="3">RS5460</strain>
    </source>
</reference>
<sequence length="135" mass="15156">NLCLSGCREREGTGVNPFAFCDLPSGNGSLSFLLIGNSYAANIGPIVQQHFTQNYSTFHSWAIPSCEPFFLTSTFGFCVDPITAQRQFNSALETVKPDVLFIMARYLDLDTPIDGAIDNDFIFTEIMRRMKYFET</sequence>
<dbReference type="PANTHER" id="PTHR23028:SF127">
    <property type="entry name" value="ACYL_TRANSF_3 DOMAIN-CONTAINING PROTEIN-RELATED"/>
    <property type="match status" value="1"/>
</dbReference>
<dbReference type="EMBL" id="BTRK01000006">
    <property type="protein sequence ID" value="GMR62816.1"/>
    <property type="molecule type" value="Genomic_DNA"/>
</dbReference>
<dbReference type="Proteomes" id="UP001328107">
    <property type="component" value="Unassembled WGS sequence"/>
</dbReference>
<name>A0AAN5DH11_9BILA</name>
<comment type="caution">
    <text evidence="2">The sequence shown here is derived from an EMBL/GenBank/DDBJ whole genome shotgun (WGS) entry which is preliminary data.</text>
</comment>
<dbReference type="GO" id="GO:0016020">
    <property type="term" value="C:membrane"/>
    <property type="evidence" value="ECO:0007669"/>
    <property type="project" value="TreeGrafter"/>
</dbReference>
<dbReference type="InterPro" id="IPR050879">
    <property type="entry name" value="Acyltransferase_3"/>
</dbReference>
<evidence type="ECO:0000259" key="1">
    <source>
        <dbReference type="Pfam" id="PF19040"/>
    </source>
</evidence>
<accession>A0AAN5DH11</accession>
<protein>
    <recommendedName>
        <fullName evidence="1">SGNH domain-containing protein</fullName>
    </recommendedName>
</protein>
<dbReference type="PANTHER" id="PTHR23028">
    <property type="entry name" value="ACETYLTRANSFERASE"/>
    <property type="match status" value="1"/>
</dbReference>
<feature type="non-terminal residue" evidence="2">
    <location>
        <position position="1"/>
    </location>
</feature>
<feature type="non-terminal residue" evidence="2">
    <location>
        <position position="135"/>
    </location>
</feature>
<dbReference type="GO" id="GO:0000271">
    <property type="term" value="P:polysaccharide biosynthetic process"/>
    <property type="evidence" value="ECO:0007669"/>
    <property type="project" value="TreeGrafter"/>
</dbReference>
<organism evidence="2 3">
    <name type="scientific">Pristionchus mayeri</name>
    <dbReference type="NCBI Taxonomy" id="1317129"/>
    <lineage>
        <taxon>Eukaryota</taxon>
        <taxon>Metazoa</taxon>
        <taxon>Ecdysozoa</taxon>
        <taxon>Nematoda</taxon>
        <taxon>Chromadorea</taxon>
        <taxon>Rhabditida</taxon>
        <taxon>Rhabditina</taxon>
        <taxon>Diplogasteromorpha</taxon>
        <taxon>Diplogasteroidea</taxon>
        <taxon>Neodiplogasteridae</taxon>
        <taxon>Pristionchus</taxon>
    </lineage>
</organism>
<feature type="domain" description="SGNH" evidence="1">
    <location>
        <begin position="17"/>
        <end position="106"/>
    </location>
</feature>
<dbReference type="AlphaFoldDB" id="A0AAN5DH11"/>
<keyword evidence="3" id="KW-1185">Reference proteome</keyword>
<proteinExistence type="predicted"/>
<evidence type="ECO:0000313" key="2">
    <source>
        <dbReference type="EMBL" id="GMR62816.1"/>
    </source>
</evidence>
<evidence type="ECO:0000313" key="3">
    <source>
        <dbReference type="Proteomes" id="UP001328107"/>
    </source>
</evidence>
<dbReference type="InterPro" id="IPR043968">
    <property type="entry name" value="SGNH"/>
</dbReference>
<gene>
    <name evidence="2" type="ORF">PMAYCL1PPCAC_33011</name>
</gene>
<dbReference type="Pfam" id="PF19040">
    <property type="entry name" value="SGNH"/>
    <property type="match status" value="1"/>
</dbReference>